<accession>A0A0C9ZGM2</accession>
<evidence type="ECO:0000256" key="1">
    <source>
        <dbReference type="ARBA" id="ARBA00022741"/>
    </source>
</evidence>
<dbReference type="OrthoDB" id="2680710at2759"/>
<proteinExistence type="predicted"/>
<sequence>MVALLIADEIQLVGGEVAPTYGVVILWTWYVSAQTEIKTRIVTCGVSLANAHDLGEWIGAPSHAIFNFLPSSRPLDMDIHLQSSSIPHPPSLMIAMSKPAYLAIVEYALTKPNIIFVPSRKQCCLTVADLLVHCTVDSNLKCFLNIGEDDLQPCLEHVSDKGLVEYLKDGIGYYHEAMDKQDKHVVEWLFQSGAIQVLVIPRSVVPCPSY</sequence>
<evidence type="ECO:0008006" key="7">
    <source>
        <dbReference type="Google" id="ProtNLM"/>
    </source>
</evidence>
<gene>
    <name evidence="5" type="ORF">PISMIDRAFT_629757</name>
</gene>
<dbReference type="GO" id="GO:0005634">
    <property type="term" value="C:nucleus"/>
    <property type="evidence" value="ECO:0007669"/>
    <property type="project" value="TreeGrafter"/>
</dbReference>
<evidence type="ECO:0000256" key="2">
    <source>
        <dbReference type="ARBA" id="ARBA00022801"/>
    </source>
</evidence>
<dbReference type="Gene3D" id="3.40.50.300">
    <property type="entry name" value="P-loop containing nucleotide triphosphate hydrolases"/>
    <property type="match status" value="2"/>
</dbReference>
<dbReference type="PANTHER" id="PTHR47961:SF4">
    <property type="entry name" value="ACTIVATING SIGNAL COINTEGRATOR 1 COMPLEX SUBUNIT 3"/>
    <property type="match status" value="1"/>
</dbReference>
<keyword evidence="1" id="KW-0547">Nucleotide-binding</keyword>
<evidence type="ECO:0000256" key="3">
    <source>
        <dbReference type="ARBA" id="ARBA00022806"/>
    </source>
</evidence>
<dbReference type="STRING" id="765257.A0A0C9ZGM2"/>
<reference evidence="6" key="2">
    <citation type="submission" date="2015-01" db="EMBL/GenBank/DDBJ databases">
        <title>Evolutionary Origins and Diversification of the Mycorrhizal Mutualists.</title>
        <authorList>
            <consortium name="DOE Joint Genome Institute"/>
            <consortium name="Mycorrhizal Genomics Consortium"/>
            <person name="Kohler A."/>
            <person name="Kuo A."/>
            <person name="Nagy L.G."/>
            <person name="Floudas D."/>
            <person name="Copeland A."/>
            <person name="Barry K.W."/>
            <person name="Cichocki N."/>
            <person name="Veneault-Fourrey C."/>
            <person name="LaButti K."/>
            <person name="Lindquist E.A."/>
            <person name="Lipzen A."/>
            <person name="Lundell T."/>
            <person name="Morin E."/>
            <person name="Murat C."/>
            <person name="Riley R."/>
            <person name="Ohm R."/>
            <person name="Sun H."/>
            <person name="Tunlid A."/>
            <person name="Henrissat B."/>
            <person name="Grigoriev I.V."/>
            <person name="Hibbett D.S."/>
            <person name="Martin F."/>
        </authorList>
    </citation>
    <scope>NUCLEOTIDE SEQUENCE [LARGE SCALE GENOMIC DNA]</scope>
    <source>
        <strain evidence="6">441</strain>
    </source>
</reference>
<evidence type="ECO:0000256" key="4">
    <source>
        <dbReference type="ARBA" id="ARBA00022840"/>
    </source>
</evidence>
<dbReference type="InterPro" id="IPR050474">
    <property type="entry name" value="Hel308_SKI2-like"/>
</dbReference>
<dbReference type="AlphaFoldDB" id="A0A0C9ZGM2"/>
<dbReference type="GO" id="GO:0004386">
    <property type="term" value="F:helicase activity"/>
    <property type="evidence" value="ECO:0007669"/>
    <property type="project" value="UniProtKB-KW"/>
</dbReference>
<dbReference type="Proteomes" id="UP000054018">
    <property type="component" value="Unassembled WGS sequence"/>
</dbReference>
<keyword evidence="3" id="KW-0347">Helicase</keyword>
<dbReference type="EMBL" id="KN833790">
    <property type="protein sequence ID" value="KIK19118.1"/>
    <property type="molecule type" value="Genomic_DNA"/>
</dbReference>
<keyword evidence="2" id="KW-0378">Hydrolase</keyword>
<evidence type="ECO:0000313" key="5">
    <source>
        <dbReference type="EMBL" id="KIK19118.1"/>
    </source>
</evidence>
<protein>
    <recommendedName>
        <fullName evidence="7">DNA helicase</fullName>
    </recommendedName>
</protein>
<dbReference type="PANTHER" id="PTHR47961">
    <property type="entry name" value="DNA POLYMERASE THETA, PUTATIVE (AFU_ORTHOLOGUE AFUA_1G05260)-RELATED"/>
    <property type="match status" value="1"/>
</dbReference>
<dbReference type="HOGENOM" id="CLU_1555877_0_0_1"/>
<keyword evidence="4" id="KW-0067">ATP-binding</keyword>
<reference evidence="5 6" key="1">
    <citation type="submission" date="2014-04" db="EMBL/GenBank/DDBJ databases">
        <authorList>
            <consortium name="DOE Joint Genome Institute"/>
            <person name="Kuo A."/>
            <person name="Kohler A."/>
            <person name="Costa M.D."/>
            <person name="Nagy L.G."/>
            <person name="Floudas D."/>
            <person name="Copeland A."/>
            <person name="Barry K.W."/>
            <person name="Cichocki N."/>
            <person name="Veneault-Fourrey C."/>
            <person name="LaButti K."/>
            <person name="Lindquist E.A."/>
            <person name="Lipzen A."/>
            <person name="Lundell T."/>
            <person name="Morin E."/>
            <person name="Murat C."/>
            <person name="Sun H."/>
            <person name="Tunlid A."/>
            <person name="Henrissat B."/>
            <person name="Grigoriev I.V."/>
            <person name="Hibbett D.S."/>
            <person name="Martin F."/>
            <person name="Nordberg H.P."/>
            <person name="Cantor M.N."/>
            <person name="Hua S.X."/>
        </authorList>
    </citation>
    <scope>NUCLEOTIDE SEQUENCE [LARGE SCALE GENOMIC DNA]</scope>
    <source>
        <strain evidence="5 6">441</strain>
    </source>
</reference>
<organism evidence="5 6">
    <name type="scientific">Pisolithus microcarpus 441</name>
    <dbReference type="NCBI Taxonomy" id="765257"/>
    <lineage>
        <taxon>Eukaryota</taxon>
        <taxon>Fungi</taxon>
        <taxon>Dikarya</taxon>
        <taxon>Basidiomycota</taxon>
        <taxon>Agaricomycotina</taxon>
        <taxon>Agaricomycetes</taxon>
        <taxon>Agaricomycetidae</taxon>
        <taxon>Boletales</taxon>
        <taxon>Sclerodermatineae</taxon>
        <taxon>Pisolithaceae</taxon>
        <taxon>Pisolithus</taxon>
    </lineage>
</organism>
<name>A0A0C9ZGM2_9AGAM</name>
<dbReference type="InterPro" id="IPR027417">
    <property type="entry name" value="P-loop_NTPase"/>
</dbReference>
<keyword evidence="6" id="KW-1185">Reference proteome</keyword>
<dbReference type="GO" id="GO:0016787">
    <property type="term" value="F:hydrolase activity"/>
    <property type="evidence" value="ECO:0007669"/>
    <property type="project" value="UniProtKB-KW"/>
</dbReference>
<dbReference type="SUPFAM" id="SSF52540">
    <property type="entry name" value="P-loop containing nucleoside triphosphate hydrolases"/>
    <property type="match status" value="1"/>
</dbReference>
<evidence type="ECO:0000313" key="6">
    <source>
        <dbReference type="Proteomes" id="UP000054018"/>
    </source>
</evidence>
<dbReference type="GO" id="GO:0005524">
    <property type="term" value="F:ATP binding"/>
    <property type="evidence" value="ECO:0007669"/>
    <property type="project" value="UniProtKB-KW"/>
</dbReference>